<reference evidence="1" key="1">
    <citation type="submission" date="2018-04" db="EMBL/GenBank/DDBJ databases">
        <title>Whole genome sequencing of Hypsizygus marmoreus.</title>
        <authorList>
            <person name="Choi I.-G."/>
            <person name="Min B."/>
            <person name="Kim J.-G."/>
            <person name="Kim S."/>
            <person name="Oh Y.-L."/>
            <person name="Kong W.-S."/>
            <person name="Park H."/>
            <person name="Jeong J."/>
            <person name="Song E.-S."/>
        </authorList>
    </citation>
    <scope>NUCLEOTIDE SEQUENCE [LARGE SCALE GENOMIC DNA]</scope>
    <source>
        <strain evidence="1">51987-8</strain>
    </source>
</reference>
<evidence type="ECO:0000313" key="1">
    <source>
        <dbReference type="EMBL" id="RDB16533.1"/>
    </source>
</evidence>
<dbReference type="InParanoid" id="A0A369J9X0"/>
<evidence type="ECO:0000313" key="2">
    <source>
        <dbReference type="Proteomes" id="UP000076154"/>
    </source>
</evidence>
<dbReference type="AlphaFoldDB" id="A0A369J9X0"/>
<organism evidence="1 2">
    <name type="scientific">Hypsizygus marmoreus</name>
    <name type="common">White beech mushroom</name>
    <name type="synonym">Agaricus marmoreus</name>
    <dbReference type="NCBI Taxonomy" id="39966"/>
    <lineage>
        <taxon>Eukaryota</taxon>
        <taxon>Fungi</taxon>
        <taxon>Dikarya</taxon>
        <taxon>Basidiomycota</taxon>
        <taxon>Agaricomycotina</taxon>
        <taxon>Agaricomycetes</taxon>
        <taxon>Agaricomycetidae</taxon>
        <taxon>Agaricales</taxon>
        <taxon>Tricholomatineae</taxon>
        <taxon>Lyophyllaceae</taxon>
        <taxon>Hypsizygus</taxon>
    </lineage>
</organism>
<name>A0A369J9X0_HYPMA</name>
<accession>A0A369J9X0</accession>
<proteinExistence type="predicted"/>
<gene>
    <name evidence="1" type="ORF">Hypma_002973</name>
</gene>
<comment type="caution">
    <text evidence="1">The sequence shown here is derived from an EMBL/GenBank/DDBJ whole genome shotgun (WGS) entry which is preliminary data.</text>
</comment>
<sequence length="187" mass="20862">MSTRLPPASFGVTHYRAGEVSTDLLRLIDRISAERAARVPPPSDNRLTFIDPWVCNVYSFNVGKFLMSCLSAPSQTALPPTESSAPFSAPDLALLNIGTISRAALLIMHVRSCIDQKRDVPVEVFEALRVELQAQLDQIATQFTELNTTINENHAPAPQINNTLQIRVIKLQEEEEKPRYMPHPLKC</sequence>
<protein>
    <submittedName>
        <fullName evidence="1">Uncharacterized protein</fullName>
    </submittedName>
</protein>
<dbReference type="Proteomes" id="UP000076154">
    <property type="component" value="Unassembled WGS sequence"/>
</dbReference>
<dbReference type="EMBL" id="LUEZ02000124">
    <property type="protein sequence ID" value="RDB16533.1"/>
    <property type="molecule type" value="Genomic_DNA"/>
</dbReference>
<keyword evidence="2" id="KW-1185">Reference proteome</keyword>